<feature type="non-terminal residue" evidence="2">
    <location>
        <position position="1"/>
    </location>
</feature>
<evidence type="ECO:0000256" key="1">
    <source>
        <dbReference type="SAM" id="MobiDB-lite"/>
    </source>
</evidence>
<proteinExistence type="predicted"/>
<gene>
    <name evidence="2" type="ORF">CR513_46567</name>
</gene>
<reference evidence="2" key="1">
    <citation type="submission" date="2018-05" db="EMBL/GenBank/DDBJ databases">
        <title>Draft genome of Mucuna pruriens seed.</title>
        <authorList>
            <person name="Nnadi N.E."/>
            <person name="Vos R."/>
            <person name="Hasami M.H."/>
            <person name="Devisetty U.K."/>
            <person name="Aguiy J.C."/>
        </authorList>
    </citation>
    <scope>NUCLEOTIDE SEQUENCE [LARGE SCALE GENOMIC DNA]</scope>
    <source>
        <strain evidence="2">JCA_2017</strain>
    </source>
</reference>
<evidence type="ECO:0000313" key="2">
    <source>
        <dbReference type="EMBL" id="RDX73760.1"/>
    </source>
</evidence>
<protein>
    <submittedName>
        <fullName evidence="2">Uncharacterized protein</fullName>
    </submittedName>
</protein>
<comment type="caution">
    <text evidence="2">The sequence shown here is derived from an EMBL/GenBank/DDBJ whole genome shotgun (WGS) entry which is preliminary data.</text>
</comment>
<dbReference type="EMBL" id="QJKJ01010419">
    <property type="protein sequence ID" value="RDX73760.1"/>
    <property type="molecule type" value="Genomic_DNA"/>
</dbReference>
<dbReference type="AlphaFoldDB" id="A0A371F632"/>
<keyword evidence="3" id="KW-1185">Reference proteome</keyword>
<name>A0A371F632_MUCPR</name>
<feature type="region of interest" description="Disordered" evidence="1">
    <location>
        <begin position="36"/>
        <end position="69"/>
    </location>
</feature>
<evidence type="ECO:0000313" key="3">
    <source>
        <dbReference type="Proteomes" id="UP000257109"/>
    </source>
</evidence>
<organism evidence="2 3">
    <name type="scientific">Mucuna pruriens</name>
    <name type="common">Velvet bean</name>
    <name type="synonym">Dolichos pruriens</name>
    <dbReference type="NCBI Taxonomy" id="157652"/>
    <lineage>
        <taxon>Eukaryota</taxon>
        <taxon>Viridiplantae</taxon>
        <taxon>Streptophyta</taxon>
        <taxon>Embryophyta</taxon>
        <taxon>Tracheophyta</taxon>
        <taxon>Spermatophyta</taxon>
        <taxon>Magnoliopsida</taxon>
        <taxon>eudicotyledons</taxon>
        <taxon>Gunneridae</taxon>
        <taxon>Pentapetalae</taxon>
        <taxon>rosids</taxon>
        <taxon>fabids</taxon>
        <taxon>Fabales</taxon>
        <taxon>Fabaceae</taxon>
        <taxon>Papilionoideae</taxon>
        <taxon>50 kb inversion clade</taxon>
        <taxon>NPAAA clade</taxon>
        <taxon>indigoferoid/millettioid clade</taxon>
        <taxon>Phaseoleae</taxon>
        <taxon>Mucuna</taxon>
    </lineage>
</organism>
<accession>A0A371F632</accession>
<sequence length="114" mass="12763">MGLWAQNYKGQEQIATITKKRRTTYILATREKRFGRTLNPPASGGFGILNQHRLNQPGRADQSQSSSGWSCHQRLMASTSVWDIGSEVSIGRSTLTVWGRNRDYSLGRPTLVPD</sequence>
<dbReference type="Proteomes" id="UP000257109">
    <property type="component" value="Unassembled WGS sequence"/>
</dbReference>